<dbReference type="GO" id="GO:0006071">
    <property type="term" value="P:glycerol metabolic process"/>
    <property type="evidence" value="ECO:0007669"/>
    <property type="project" value="InterPro"/>
</dbReference>
<dbReference type="eggNOG" id="COG1461">
    <property type="taxonomic scope" value="Bacteria"/>
</dbReference>
<dbReference type="EMBL" id="ACFG01000006">
    <property type="protein sequence ID" value="EEH64238.1"/>
    <property type="molecule type" value="Genomic_DNA"/>
</dbReference>
<organism evidence="2 3">
    <name type="scientific">Gleimia coleocanis DSM 15436</name>
    <dbReference type="NCBI Taxonomy" id="525245"/>
    <lineage>
        <taxon>Bacteria</taxon>
        <taxon>Bacillati</taxon>
        <taxon>Actinomycetota</taxon>
        <taxon>Actinomycetes</taxon>
        <taxon>Actinomycetales</taxon>
        <taxon>Actinomycetaceae</taxon>
        <taxon>Gleimia</taxon>
    </lineage>
</organism>
<dbReference type="HOGENOM" id="CLU_028519_0_0_11"/>
<feature type="domain" description="DhaL" evidence="1">
    <location>
        <begin position="16"/>
        <end position="200"/>
    </location>
</feature>
<name>C0VZD7_9ACTO</name>
<proteinExistence type="predicted"/>
<dbReference type="PROSITE" id="PS51480">
    <property type="entry name" value="DHAL"/>
    <property type="match status" value="1"/>
</dbReference>
<dbReference type="Proteomes" id="UP000010301">
    <property type="component" value="Unassembled WGS sequence"/>
</dbReference>
<dbReference type="AlphaFoldDB" id="C0VZD7"/>
<accession>C0VZD7</accession>
<sequence>MEPKNTAIQLEIADVSDLLRLLDLTIGSLETVAPLLDDLNALAGADFDTGSNALHTFRTIRHLLRETPTGFDSAPAFLNACTIYARSSGRGHIGILIANLFESLAKSAHAQKLRPIDVRRFFKSLPATLEQCFKTPDLSLQAIAVAAAEVADNTEDPITSIHMMVGEASMEIQGTLIESTEGWINPGAAVLALFIASLHSLYDGHEGALEVALAMISSLAQTASRRPLPANQPREGAEYSVDLQLDGMVEDFQNYCASLDSLQVRYSKQGSTDLLGMGSWRFHIDTSTPLSVIPRFGWVRNIVVKDARYGELIGQDELAVQQEESGVLYLSRPTWQRPDTVRVIALVRHLEFLEEIASTGAWVVFNPSLEDTPVVASLLADAPGNTALLLPADEQALQIAQRAQKIVENRGNNLQVIYPTYPYSDVLTSVCAATAAPIFMPQVGERTPEVTRQLLQSAADGSVRRCALVNDTNPLVIKDQLNQLIGYGLSRLVLFCPENDQQLLQDTVNDALEERGQLGHYVEIIHSETTQIVLVNG</sequence>
<dbReference type="InterPro" id="IPR036117">
    <property type="entry name" value="DhaL_dom_sf"/>
</dbReference>
<dbReference type="SUPFAM" id="SSF101473">
    <property type="entry name" value="DhaL-like"/>
    <property type="match status" value="1"/>
</dbReference>
<evidence type="ECO:0000313" key="3">
    <source>
        <dbReference type="Proteomes" id="UP000010301"/>
    </source>
</evidence>
<dbReference type="STRING" id="525245.HMPREF0044_0527"/>
<comment type="caution">
    <text evidence="2">The sequence shown here is derived from an EMBL/GenBank/DDBJ whole genome shotgun (WGS) entry which is preliminary data.</text>
</comment>
<reference evidence="2 3" key="1">
    <citation type="submission" date="2009-01" db="EMBL/GenBank/DDBJ databases">
        <authorList>
            <person name="Qin X."/>
            <person name="Bachman B."/>
            <person name="Battles P."/>
            <person name="Bell A."/>
            <person name="Bess C."/>
            <person name="Bickham C."/>
            <person name="Chaboub L."/>
            <person name="Chen D."/>
            <person name="Coyle M."/>
            <person name="Deiros D.R."/>
            <person name="Dinh H."/>
            <person name="Forbes L."/>
            <person name="Fowler G."/>
            <person name="Francisco L."/>
            <person name="Fu Q."/>
            <person name="Gubbala S."/>
            <person name="Hale W."/>
            <person name="Han Y."/>
            <person name="Hemphill L."/>
            <person name="Highlander S.K."/>
            <person name="Hirani K."/>
            <person name="Hogues M."/>
            <person name="Jackson L."/>
            <person name="Jakkamsetti A."/>
            <person name="Javaid M."/>
            <person name="Jiang H."/>
            <person name="Korchina V."/>
            <person name="Kovar C."/>
            <person name="Lara F."/>
            <person name="Lee S."/>
            <person name="Mata R."/>
            <person name="Mathew T."/>
            <person name="Moen C."/>
            <person name="Morales K."/>
            <person name="Munidasa M."/>
            <person name="Nazareth L."/>
            <person name="Ngo R."/>
            <person name="Nguyen L."/>
            <person name="Okwuonu G."/>
            <person name="Ongeri F."/>
            <person name="Patil S."/>
            <person name="Petrosino J."/>
            <person name="Pham C."/>
            <person name="Pham P."/>
            <person name="Pu L.-L."/>
            <person name="Puazo M."/>
            <person name="Raj R."/>
            <person name="Reid J."/>
            <person name="Rouhana J."/>
            <person name="Saada N."/>
            <person name="Shang Y."/>
            <person name="Simmons D."/>
            <person name="Thornton R."/>
            <person name="Warren J."/>
            <person name="Weissenberger G."/>
            <person name="Zhang J."/>
            <person name="Zhang L."/>
            <person name="Zhou C."/>
            <person name="Zhu D."/>
            <person name="Muzny D."/>
            <person name="Worley K."/>
            <person name="Gibbs R."/>
        </authorList>
    </citation>
    <scope>NUCLEOTIDE SEQUENCE [LARGE SCALE GENOMIC DNA]</scope>
    <source>
        <strain evidence="2 3">DSM 15436</strain>
    </source>
</reference>
<dbReference type="Gene3D" id="1.25.40.340">
    <property type="match status" value="1"/>
</dbReference>
<dbReference type="OrthoDB" id="9760324at2"/>
<evidence type="ECO:0000313" key="2">
    <source>
        <dbReference type="EMBL" id="EEH64238.1"/>
    </source>
</evidence>
<dbReference type="GO" id="GO:0004371">
    <property type="term" value="F:glycerone kinase activity"/>
    <property type="evidence" value="ECO:0007669"/>
    <property type="project" value="InterPro"/>
</dbReference>
<evidence type="ECO:0000259" key="1">
    <source>
        <dbReference type="PROSITE" id="PS51480"/>
    </source>
</evidence>
<dbReference type="InterPro" id="IPR004007">
    <property type="entry name" value="DhaL_dom"/>
</dbReference>
<protein>
    <recommendedName>
        <fullName evidence="1">DhaL domain-containing protein</fullName>
    </recommendedName>
</protein>
<dbReference type="RefSeq" id="WP_006547524.1">
    <property type="nucleotide sequence ID" value="NZ_DS999546.1"/>
</dbReference>
<keyword evidence="3" id="KW-1185">Reference proteome</keyword>
<gene>
    <name evidence="2" type="ORF">HMPREF0044_0527</name>
</gene>